<dbReference type="Proteomes" id="UP000235145">
    <property type="component" value="Unassembled WGS sequence"/>
</dbReference>
<reference evidence="2 3" key="1">
    <citation type="journal article" date="2017" name="Nat. Commun.">
        <title>Genome assembly with in vitro proximity ligation data and whole-genome triplication in lettuce.</title>
        <authorList>
            <person name="Reyes-Chin-Wo S."/>
            <person name="Wang Z."/>
            <person name="Yang X."/>
            <person name="Kozik A."/>
            <person name="Arikit S."/>
            <person name="Song C."/>
            <person name="Xia L."/>
            <person name="Froenicke L."/>
            <person name="Lavelle D.O."/>
            <person name="Truco M.J."/>
            <person name="Xia R."/>
            <person name="Zhu S."/>
            <person name="Xu C."/>
            <person name="Xu H."/>
            <person name="Xu X."/>
            <person name="Cox K."/>
            <person name="Korf I."/>
            <person name="Meyers B.C."/>
            <person name="Michelmore R.W."/>
        </authorList>
    </citation>
    <scope>NUCLEOTIDE SEQUENCE [LARGE SCALE GENOMIC DNA]</scope>
    <source>
        <strain evidence="3">cv. Salinas</strain>
        <tissue evidence="2">Seedlings</tissue>
    </source>
</reference>
<keyword evidence="1" id="KW-1133">Transmembrane helix</keyword>
<dbReference type="EMBL" id="NBSK02000003">
    <property type="protein sequence ID" value="KAJ0218453.1"/>
    <property type="molecule type" value="Genomic_DNA"/>
</dbReference>
<proteinExistence type="predicted"/>
<feature type="transmembrane region" description="Helical" evidence="1">
    <location>
        <begin position="6"/>
        <end position="22"/>
    </location>
</feature>
<sequence>MIRYFGIALVHLLCYGLYVWLVKMKASMLSKMLPQAFIVQRVVFVYNLLRRKITQLDDAKGVIPGISRQNLAMITAKKTKDVELVLIHLGDCLWKETSNTRVIGHLGNLHVSTVYGGEESLQLTWPKIVSKHKCLSFVDSLLICILIL</sequence>
<evidence type="ECO:0000313" key="2">
    <source>
        <dbReference type="EMBL" id="KAJ0218453.1"/>
    </source>
</evidence>
<keyword evidence="1" id="KW-0472">Membrane</keyword>
<keyword evidence="3" id="KW-1185">Reference proteome</keyword>
<gene>
    <name evidence="2" type="ORF">LSAT_V11C300129250</name>
</gene>
<name>A0A9R1W9S0_LACSA</name>
<evidence type="ECO:0000313" key="3">
    <source>
        <dbReference type="Proteomes" id="UP000235145"/>
    </source>
</evidence>
<dbReference type="AlphaFoldDB" id="A0A9R1W9S0"/>
<evidence type="ECO:0000256" key="1">
    <source>
        <dbReference type="SAM" id="Phobius"/>
    </source>
</evidence>
<protein>
    <submittedName>
        <fullName evidence="2">Uncharacterized protein</fullName>
    </submittedName>
</protein>
<organism evidence="2 3">
    <name type="scientific">Lactuca sativa</name>
    <name type="common">Garden lettuce</name>
    <dbReference type="NCBI Taxonomy" id="4236"/>
    <lineage>
        <taxon>Eukaryota</taxon>
        <taxon>Viridiplantae</taxon>
        <taxon>Streptophyta</taxon>
        <taxon>Embryophyta</taxon>
        <taxon>Tracheophyta</taxon>
        <taxon>Spermatophyta</taxon>
        <taxon>Magnoliopsida</taxon>
        <taxon>eudicotyledons</taxon>
        <taxon>Gunneridae</taxon>
        <taxon>Pentapetalae</taxon>
        <taxon>asterids</taxon>
        <taxon>campanulids</taxon>
        <taxon>Asterales</taxon>
        <taxon>Asteraceae</taxon>
        <taxon>Cichorioideae</taxon>
        <taxon>Cichorieae</taxon>
        <taxon>Lactucinae</taxon>
        <taxon>Lactuca</taxon>
    </lineage>
</organism>
<keyword evidence="1" id="KW-0812">Transmembrane</keyword>
<comment type="caution">
    <text evidence="2">The sequence shown here is derived from an EMBL/GenBank/DDBJ whole genome shotgun (WGS) entry which is preliminary data.</text>
</comment>
<accession>A0A9R1W9S0</accession>